<comment type="caution">
    <text evidence="3">The sequence shown here is derived from an EMBL/GenBank/DDBJ whole genome shotgun (WGS) entry which is preliminary data.</text>
</comment>
<dbReference type="InterPro" id="IPR027417">
    <property type="entry name" value="P-loop_NTPase"/>
</dbReference>
<dbReference type="Pfam" id="PF07726">
    <property type="entry name" value="AAA_3"/>
    <property type="match status" value="1"/>
</dbReference>
<protein>
    <submittedName>
        <fullName evidence="3">Methanol dehydrogenase regulatory protein</fullName>
    </submittedName>
</protein>
<dbReference type="InterPro" id="IPR041628">
    <property type="entry name" value="ChlI/MoxR_AAA_lid"/>
</dbReference>
<accession>K1T2T4</accession>
<organism evidence="3">
    <name type="scientific">human gut metagenome</name>
    <dbReference type="NCBI Taxonomy" id="408170"/>
    <lineage>
        <taxon>unclassified sequences</taxon>
        <taxon>metagenomes</taxon>
        <taxon>organismal metagenomes</taxon>
    </lineage>
</organism>
<name>K1T2T4_9ZZZZ</name>
<evidence type="ECO:0000313" key="3">
    <source>
        <dbReference type="EMBL" id="EKC61919.1"/>
    </source>
</evidence>
<dbReference type="SUPFAM" id="SSF52540">
    <property type="entry name" value="P-loop containing nucleoside triphosphate hydrolases"/>
    <property type="match status" value="1"/>
</dbReference>
<dbReference type="AlphaFoldDB" id="K1T2T4"/>
<dbReference type="GO" id="GO:0005524">
    <property type="term" value="F:ATP binding"/>
    <property type="evidence" value="ECO:0007669"/>
    <property type="project" value="InterPro"/>
</dbReference>
<dbReference type="PANTHER" id="PTHR42759">
    <property type="entry name" value="MOXR FAMILY PROTEIN"/>
    <property type="match status" value="1"/>
</dbReference>
<proteinExistence type="predicted"/>
<dbReference type="PANTHER" id="PTHR42759:SF5">
    <property type="entry name" value="METHANOL DEHYDROGENASE REGULATOR"/>
    <property type="match status" value="1"/>
</dbReference>
<dbReference type="GO" id="GO:0016887">
    <property type="term" value="F:ATP hydrolysis activity"/>
    <property type="evidence" value="ECO:0007669"/>
    <property type="project" value="InterPro"/>
</dbReference>
<dbReference type="CDD" id="cd00009">
    <property type="entry name" value="AAA"/>
    <property type="match status" value="1"/>
</dbReference>
<dbReference type="Pfam" id="PF17863">
    <property type="entry name" value="AAA_lid_2"/>
    <property type="match status" value="1"/>
</dbReference>
<dbReference type="Gene3D" id="3.40.50.300">
    <property type="entry name" value="P-loop containing nucleotide triphosphate hydrolases"/>
    <property type="match status" value="1"/>
</dbReference>
<gene>
    <name evidence="3" type="ORF">LEA_12105</name>
</gene>
<dbReference type="PIRSF" id="PIRSF002849">
    <property type="entry name" value="AAA_ATPase_chaperone_MoxR_prd"/>
    <property type="match status" value="1"/>
</dbReference>
<sequence>MQYTQQAAAVTAEVNKAVQGKQQTVNTIWMAMLAGGHVLIEDIPGVGKTTLALAFARALDLKESRVQFTPDVLPSDLVGFSVYQKETGKFVYHAGAVMCNLFLGDEINRTSSRTQSALLEVMEEGTVTVDGTTRPVPAPFTVIATQNPIGAAGTQMLPQSQLDRFMVCAVMGYPDEEAELAILAGQSKGRLLDRVRPVAGQADLLAMQQEVSTVFVHELMYRYIVALAQASRKDPRLAVGLSPRATLALTSMTRAAAYLAGRDFVAPQDVTA</sequence>
<feature type="non-terminal residue" evidence="3">
    <location>
        <position position="272"/>
    </location>
</feature>
<evidence type="ECO:0000259" key="1">
    <source>
        <dbReference type="Pfam" id="PF07726"/>
    </source>
</evidence>
<feature type="domain" description="ATPase AAA-3" evidence="1">
    <location>
        <begin position="37"/>
        <end position="167"/>
    </location>
</feature>
<feature type="domain" description="ChlI/MoxR AAA lid" evidence="2">
    <location>
        <begin position="230"/>
        <end position="271"/>
    </location>
</feature>
<dbReference type="InterPro" id="IPR011703">
    <property type="entry name" value="ATPase_AAA-3"/>
</dbReference>
<evidence type="ECO:0000259" key="2">
    <source>
        <dbReference type="Pfam" id="PF17863"/>
    </source>
</evidence>
<reference evidence="3" key="1">
    <citation type="journal article" date="2013" name="Environ. Microbiol.">
        <title>Microbiota from the distal guts of lean and obese adolescents exhibit partial functional redundancy besides clear differences in community structure.</title>
        <authorList>
            <person name="Ferrer M."/>
            <person name="Ruiz A."/>
            <person name="Lanza F."/>
            <person name="Haange S.B."/>
            <person name="Oberbach A."/>
            <person name="Till H."/>
            <person name="Bargiela R."/>
            <person name="Campoy C."/>
            <person name="Segura M.T."/>
            <person name="Richter M."/>
            <person name="von Bergen M."/>
            <person name="Seifert J."/>
            <person name="Suarez A."/>
        </authorList>
    </citation>
    <scope>NUCLEOTIDE SEQUENCE</scope>
</reference>
<dbReference type="Gene3D" id="1.10.8.80">
    <property type="entry name" value="Magnesium chelatase subunit I, C-Terminal domain"/>
    <property type="match status" value="1"/>
</dbReference>
<dbReference type="InterPro" id="IPR050764">
    <property type="entry name" value="CbbQ/NirQ/NorQ/GpvN"/>
</dbReference>
<dbReference type="EMBL" id="AJWY01008186">
    <property type="protein sequence ID" value="EKC61919.1"/>
    <property type="molecule type" value="Genomic_DNA"/>
</dbReference>